<gene>
    <name evidence="1" type="ORF">E2C01_077242</name>
</gene>
<reference evidence="1 2" key="1">
    <citation type="submission" date="2019-05" db="EMBL/GenBank/DDBJ databases">
        <title>Another draft genome of Portunus trituberculatus and its Hox gene families provides insights of decapod evolution.</title>
        <authorList>
            <person name="Jeong J.-H."/>
            <person name="Song I."/>
            <person name="Kim S."/>
            <person name="Choi T."/>
            <person name="Kim D."/>
            <person name="Ryu S."/>
            <person name="Kim W."/>
        </authorList>
    </citation>
    <scope>NUCLEOTIDE SEQUENCE [LARGE SCALE GENOMIC DNA]</scope>
    <source>
        <tissue evidence="1">Muscle</tissue>
    </source>
</reference>
<protein>
    <submittedName>
        <fullName evidence="1">Uncharacterized protein</fullName>
    </submittedName>
</protein>
<comment type="caution">
    <text evidence="1">The sequence shown here is derived from an EMBL/GenBank/DDBJ whole genome shotgun (WGS) entry which is preliminary data.</text>
</comment>
<accession>A0A5B7IP82</accession>
<dbReference type="AlphaFoldDB" id="A0A5B7IP82"/>
<name>A0A5B7IP82_PORTR</name>
<dbReference type="EMBL" id="VSRR010060142">
    <property type="protein sequence ID" value="MPC82568.1"/>
    <property type="molecule type" value="Genomic_DNA"/>
</dbReference>
<evidence type="ECO:0000313" key="2">
    <source>
        <dbReference type="Proteomes" id="UP000324222"/>
    </source>
</evidence>
<sequence length="30" mass="3332">MNSNSLGESRKTCHFALKHRIVTVILICGC</sequence>
<keyword evidence="2" id="KW-1185">Reference proteome</keyword>
<organism evidence="1 2">
    <name type="scientific">Portunus trituberculatus</name>
    <name type="common">Swimming crab</name>
    <name type="synonym">Neptunus trituberculatus</name>
    <dbReference type="NCBI Taxonomy" id="210409"/>
    <lineage>
        <taxon>Eukaryota</taxon>
        <taxon>Metazoa</taxon>
        <taxon>Ecdysozoa</taxon>
        <taxon>Arthropoda</taxon>
        <taxon>Crustacea</taxon>
        <taxon>Multicrustacea</taxon>
        <taxon>Malacostraca</taxon>
        <taxon>Eumalacostraca</taxon>
        <taxon>Eucarida</taxon>
        <taxon>Decapoda</taxon>
        <taxon>Pleocyemata</taxon>
        <taxon>Brachyura</taxon>
        <taxon>Eubrachyura</taxon>
        <taxon>Portunoidea</taxon>
        <taxon>Portunidae</taxon>
        <taxon>Portuninae</taxon>
        <taxon>Portunus</taxon>
    </lineage>
</organism>
<proteinExistence type="predicted"/>
<dbReference type="Proteomes" id="UP000324222">
    <property type="component" value="Unassembled WGS sequence"/>
</dbReference>
<evidence type="ECO:0000313" key="1">
    <source>
        <dbReference type="EMBL" id="MPC82568.1"/>
    </source>
</evidence>